<dbReference type="Proteomes" id="UP000010074">
    <property type="component" value="Chromosome"/>
</dbReference>
<organism evidence="1 2">
    <name type="scientific">Bdellovibrio bacteriovorus str. Tiberius</name>
    <dbReference type="NCBI Taxonomy" id="1069642"/>
    <lineage>
        <taxon>Bacteria</taxon>
        <taxon>Pseudomonadati</taxon>
        <taxon>Bdellovibrionota</taxon>
        <taxon>Bdellovibrionia</taxon>
        <taxon>Bdellovibrionales</taxon>
        <taxon>Pseudobdellovibrionaceae</taxon>
        <taxon>Bdellovibrio</taxon>
    </lineage>
</organism>
<dbReference type="AlphaFoldDB" id="K7Z6X4"/>
<proteinExistence type="predicted"/>
<evidence type="ECO:0000313" key="1">
    <source>
        <dbReference type="EMBL" id="AFX99948.1"/>
    </source>
</evidence>
<dbReference type="EMBL" id="CP002930">
    <property type="protein sequence ID" value="AFX99948.1"/>
    <property type="molecule type" value="Genomic_DNA"/>
</dbReference>
<evidence type="ECO:0000313" key="2">
    <source>
        <dbReference type="Proteomes" id="UP000010074"/>
    </source>
</evidence>
<dbReference type="HOGENOM" id="CLU_828110_0_0_7"/>
<dbReference type="PATRIC" id="fig|1069642.3.peg.234"/>
<name>K7Z6X4_BDEBC</name>
<sequence>MTEGDKSFQELSRRHDKLEWLVEKLKSHRWPVGPKRLYWIDALARLSQRAGTRELFESEDGSFMPEKPYHEHSYAFQRDAHLEAFNNSYENTLNKVLVSKTTSADFKVLILDEYLKFLARNHFAFSDAKSNAPLTAASFLFPDIEQLKVSWLPTLGEKELVGRLREERIRLVAESRNKKRKDAVRIGYKVSQAVLGDPFFPLSFKLVIQFIISNSSGLDMTQRKSLLGMQLSDVGDEIFKSKNYDPHQVDNRSRIQFQKDIIFAYFYGCLRNYGSTEATNSLPLDFQILSQTLALIEEFHPDYKLRITGIDSIKSIVSEFDEKALSYRWAAPPTD</sequence>
<dbReference type="KEGG" id="bbat:Bdt_0240"/>
<accession>K7Z6X4</accession>
<reference evidence="1 2" key="1">
    <citation type="journal article" date="2012" name="BMC Genomics">
        <title>Genome analysis of a simultaneously predatory and prey-independent, novel Bdellovibrio bacteriovorus from the River Tiber, supports in silico predictions of both ancient and recent lateral gene transfer from diverse bacteria.</title>
        <authorList>
            <person name="Hobley L."/>
            <person name="Lerner T.R."/>
            <person name="Williams L.E."/>
            <person name="Lambert C."/>
            <person name="Till R."/>
            <person name="Milner D.S."/>
            <person name="Basford S.M."/>
            <person name="Capeness M.J."/>
            <person name="Fenton A.K."/>
            <person name="Atterbury R.J."/>
            <person name="Harris M.A."/>
            <person name="Sockett R.E."/>
        </authorList>
    </citation>
    <scope>NUCLEOTIDE SEQUENCE [LARGE SCALE GENOMIC DNA]</scope>
    <source>
        <strain evidence="1 2">Tiberius</strain>
    </source>
</reference>
<gene>
    <name evidence="1" type="ORF">Bdt_0240</name>
</gene>
<protein>
    <submittedName>
        <fullName evidence="1">Uncharacterized protein</fullName>
    </submittedName>
</protein>
<dbReference type="RefSeq" id="WP_015089435.1">
    <property type="nucleotide sequence ID" value="NC_019567.1"/>
</dbReference>